<accession>A0A061J8N0</accession>
<dbReference type="PANTHER" id="PTHR19359:SF25">
    <property type="entry name" value="CYTOCHROME B5 HEME-BINDING DOMAIN-CONTAINING PROTEIN"/>
    <property type="match status" value="1"/>
</dbReference>
<dbReference type="InterPro" id="IPR036400">
    <property type="entry name" value="Cyt_B5-like_heme/steroid_sf"/>
</dbReference>
<dbReference type="InterPro" id="IPR001199">
    <property type="entry name" value="Cyt_B5-like_heme/steroid-bd"/>
</dbReference>
<organism evidence="6 7">
    <name type="scientific">Trypanosoma rangeli SC58</name>
    <dbReference type="NCBI Taxonomy" id="429131"/>
    <lineage>
        <taxon>Eukaryota</taxon>
        <taxon>Discoba</taxon>
        <taxon>Euglenozoa</taxon>
        <taxon>Kinetoplastea</taxon>
        <taxon>Metakinetoplastina</taxon>
        <taxon>Trypanosomatida</taxon>
        <taxon>Trypanosomatidae</taxon>
        <taxon>Trypanosoma</taxon>
        <taxon>Herpetosoma</taxon>
    </lineage>
</organism>
<sequence length="140" mass="15470">MLQGMRPDGRLLLLTGIWVILVAVFARLTLTPYSDGRKNAVDANDGDEVRKFFASAGDFRCPPVAYFAREEVARHVSESDLWMVIDGNVLDVSSFVQQHPGGLLIMEGAGGHDAAALFSEFHVPSTVKLFEKYCIGRLRE</sequence>
<protein>
    <recommendedName>
        <fullName evidence="5">Cytochrome b5 heme-binding domain-containing protein</fullName>
    </recommendedName>
</protein>
<gene>
    <name evidence="6" type="ORF">TRSC58_01796</name>
</gene>
<dbReference type="VEuPathDB" id="TriTrypDB:TRSC58_01796"/>
<dbReference type="GO" id="GO:0046872">
    <property type="term" value="F:metal ion binding"/>
    <property type="evidence" value="ECO:0007669"/>
    <property type="project" value="UniProtKB-KW"/>
</dbReference>
<evidence type="ECO:0000256" key="1">
    <source>
        <dbReference type="ARBA" id="ARBA00022617"/>
    </source>
</evidence>
<keyword evidence="3" id="KW-0408">Iron</keyword>
<keyword evidence="1" id="KW-0349">Heme</keyword>
<evidence type="ECO:0000259" key="5">
    <source>
        <dbReference type="PROSITE" id="PS50255"/>
    </source>
</evidence>
<dbReference type="SUPFAM" id="SSF55856">
    <property type="entry name" value="Cytochrome b5-like heme/steroid binding domain"/>
    <property type="match status" value="1"/>
</dbReference>
<proteinExistence type="inferred from homology"/>
<dbReference type="GO" id="GO:0016020">
    <property type="term" value="C:membrane"/>
    <property type="evidence" value="ECO:0007669"/>
    <property type="project" value="TreeGrafter"/>
</dbReference>
<dbReference type="PANTHER" id="PTHR19359">
    <property type="entry name" value="CYTOCHROME B5"/>
    <property type="match status" value="1"/>
</dbReference>
<comment type="similarity">
    <text evidence="4">Belongs to the cytochrome b5 family.</text>
</comment>
<feature type="domain" description="Cytochrome b5 heme-binding" evidence="5">
    <location>
        <begin position="64"/>
        <end position="139"/>
    </location>
</feature>
<dbReference type="AlphaFoldDB" id="A0A061J8N0"/>
<dbReference type="EMBL" id="AUPL01001796">
    <property type="protein sequence ID" value="ESL10471.1"/>
    <property type="molecule type" value="Genomic_DNA"/>
</dbReference>
<evidence type="ECO:0000256" key="2">
    <source>
        <dbReference type="ARBA" id="ARBA00022723"/>
    </source>
</evidence>
<reference evidence="6 7" key="1">
    <citation type="submission" date="2013-07" db="EMBL/GenBank/DDBJ databases">
        <authorList>
            <person name="Stoco P.H."/>
            <person name="Wagner G."/>
            <person name="Gerber A."/>
            <person name="Zaha A."/>
            <person name="Thompson C."/>
            <person name="Bartholomeu D.C."/>
            <person name="Luckemeyer D.D."/>
            <person name="Bahia D."/>
            <person name="Loreto E."/>
            <person name="Prestes E.B."/>
            <person name="Lima F.M."/>
            <person name="Rodrigues-Luiz G."/>
            <person name="Vallejo G.A."/>
            <person name="Filho J.F."/>
            <person name="Monteiro K.M."/>
            <person name="Tyler K.M."/>
            <person name="de Almeida L.G."/>
            <person name="Ortiz M.F."/>
            <person name="Siervo M.A."/>
            <person name="de Moraes M.H."/>
            <person name="Cunha O.L."/>
            <person name="Mendonca-Neto R."/>
            <person name="Silva R."/>
            <person name="Teixeira S.M."/>
            <person name="Murta S.M."/>
            <person name="Sincero T.C."/>
            <person name="Mendes T.A."/>
            <person name="Urmenyi T.P."/>
            <person name="Silva V.G."/>
            <person name="da Rocha W.D."/>
            <person name="Andersson B."/>
            <person name="Romanha A.J."/>
            <person name="Steindel M."/>
            <person name="de Vasconcelos A.T."/>
            <person name="Grisard E.C."/>
        </authorList>
    </citation>
    <scope>NUCLEOTIDE SEQUENCE [LARGE SCALE GENOMIC DNA]</scope>
    <source>
        <strain evidence="6 7">SC58</strain>
    </source>
</reference>
<evidence type="ECO:0000313" key="6">
    <source>
        <dbReference type="EMBL" id="ESL10471.1"/>
    </source>
</evidence>
<dbReference type="GO" id="GO:0020037">
    <property type="term" value="F:heme binding"/>
    <property type="evidence" value="ECO:0007669"/>
    <property type="project" value="TreeGrafter"/>
</dbReference>
<dbReference type="OrthoDB" id="260519at2759"/>
<comment type="caution">
    <text evidence="6">The sequence shown here is derived from an EMBL/GenBank/DDBJ whole genome shotgun (WGS) entry which is preliminary data.</text>
</comment>
<evidence type="ECO:0000256" key="3">
    <source>
        <dbReference type="ARBA" id="ARBA00023004"/>
    </source>
</evidence>
<dbReference type="Proteomes" id="UP000031737">
    <property type="component" value="Unassembled WGS sequence"/>
</dbReference>
<evidence type="ECO:0000256" key="4">
    <source>
        <dbReference type="ARBA" id="ARBA00038168"/>
    </source>
</evidence>
<evidence type="ECO:0000313" key="7">
    <source>
        <dbReference type="Proteomes" id="UP000031737"/>
    </source>
</evidence>
<dbReference type="Gene3D" id="3.10.120.10">
    <property type="entry name" value="Cytochrome b5-like heme/steroid binding domain"/>
    <property type="match status" value="1"/>
</dbReference>
<keyword evidence="2" id="KW-0479">Metal-binding</keyword>
<dbReference type="SMART" id="SM01117">
    <property type="entry name" value="Cyt-b5"/>
    <property type="match status" value="1"/>
</dbReference>
<dbReference type="InterPro" id="IPR050668">
    <property type="entry name" value="Cytochrome_b5"/>
</dbReference>
<name>A0A061J8N0_TRYRA</name>
<keyword evidence="7" id="KW-1185">Reference proteome</keyword>
<dbReference type="PROSITE" id="PS50255">
    <property type="entry name" value="CYTOCHROME_B5_2"/>
    <property type="match status" value="1"/>
</dbReference>
<dbReference type="Pfam" id="PF00173">
    <property type="entry name" value="Cyt-b5"/>
    <property type="match status" value="1"/>
</dbReference>